<feature type="compositionally biased region" description="Low complexity" evidence="1">
    <location>
        <begin position="158"/>
        <end position="168"/>
    </location>
</feature>
<organism evidence="3 4">
    <name type="scientific">Emiliania huxleyi (strain CCMP1516)</name>
    <dbReference type="NCBI Taxonomy" id="280463"/>
    <lineage>
        <taxon>Eukaryota</taxon>
        <taxon>Haptista</taxon>
        <taxon>Haptophyta</taxon>
        <taxon>Prymnesiophyceae</taxon>
        <taxon>Isochrysidales</taxon>
        <taxon>Noelaerhabdaceae</taxon>
        <taxon>Emiliania</taxon>
    </lineage>
</organism>
<dbReference type="AlphaFoldDB" id="A0A0D3J5L0"/>
<accession>A0A0D3J5L0</accession>
<protein>
    <recommendedName>
        <fullName evidence="2">F-box domain-containing protein</fullName>
    </recommendedName>
</protein>
<dbReference type="Gene3D" id="1.20.1280.50">
    <property type="match status" value="1"/>
</dbReference>
<reference evidence="4" key="1">
    <citation type="journal article" date="2013" name="Nature">
        <title>Pan genome of the phytoplankton Emiliania underpins its global distribution.</title>
        <authorList>
            <person name="Read B.A."/>
            <person name="Kegel J."/>
            <person name="Klute M.J."/>
            <person name="Kuo A."/>
            <person name="Lefebvre S.C."/>
            <person name="Maumus F."/>
            <person name="Mayer C."/>
            <person name="Miller J."/>
            <person name="Monier A."/>
            <person name="Salamov A."/>
            <person name="Young J."/>
            <person name="Aguilar M."/>
            <person name="Claverie J.M."/>
            <person name="Frickenhaus S."/>
            <person name="Gonzalez K."/>
            <person name="Herman E.K."/>
            <person name="Lin Y.C."/>
            <person name="Napier J."/>
            <person name="Ogata H."/>
            <person name="Sarno A.F."/>
            <person name="Shmutz J."/>
            <person name="Schroeder D."/>
            <person name="de Vargas C."/>
            <person name="Verret F."/>
            <person name="von Dassow P."/>
            <person name="Valentin K."/>
            <person name="Van de Peer Y."/>
            <person name="Wheeler G."/>
            <person name="Dacks J.B."/>
            <person name="Delwiche C.F."/>
            <person name="Dyhrman S.T."/>
            <person name="Glockner G."/>
            <person name="John U."/>
            <person name="Richards T."/>
            <person name="Worden A.Z."/>
            <person name="Zhang X."/>
            <person name="Grigoriev I.V."/>
            <person name="Allen A.E."/>
            <person name="Bidle K."/>
            <person name="Borodovsky M."/>
            <person name="Bowler C."/>
            <person name="Brownlee C."/>
            <person name="Cock J.M."/>
            <person name="Elias M."/>
            <person name="Gladyshev V.N."/>
            <person name="Groth M."/>
            <person name="Guda C."/>
            <person name="Hadaegh A."/>
            <person name="Iglesias-Rodriguez M.D."/>
            <person name="Jenkins J."/>
            <person name="Jones B.M."/>
            <person name="Lawson T."/>
            <person name="Leese F."/>
            <person name="Lindquist E."/>
            <person name="Lobanov A."/>
            <person name="Lomsadze A."/>
            <person name="Malik S.B."/>
            <person name="Marsh M.E."/>
            <person name="Mackinder L."/>
            <person name="Mock T."/>
            <person name="Mueller-Roeber B."/>
            <person name="Pagarete A."/>
            <person name="Parker M."/>
            <person name="Probert I."/>
            <person name="Quesneville H."/>
            <person name="Raines C."/>
            <person name="Rensing S.A."/>
            <person name="Riano-Pachon D.M."/>
            <person name="Richier S."/>
            <person name="Rokitta S."/>
            <person name="Shiraiwa Y."/>
            <person name="Soanes D.M."/>
            <person name="van der Giezen M."/>
            <person name="Wahlund T.M."/>
            <person name="Williams B."/>
            <person name="Wilson W."/>
            <person name="Wolfe G."/>
            <person name="Wurch L.L."/>
        </authorList>
    </citation>
    <scope>NUCLEOTIDE SEQUENCE</scope>
</reference>
<dbReference type="InterPro" id="IPR036047">
    <property type="entry name" value="F-box-like_dom_sf"/>
</dbReference>
<feature type="compositionally biased region" description="Polar residues" evidence="1">
    <location>
        <begin position="213"/>
        <end position="222"/>
    </location>
</feature>
<dbReference type="KEGG" id="ehx:EMIHUDRAFT_451213"/>
<dbReference type="SUPFAM" id="SSF81383">
    <property type="entry name" value="F-box domain"/>
    <property type="match status" value="1"/>
</dbReference>
<dbReference type="InterPro" id="IPR001810">
    <property type="entry name" value="F-box_dom"/>
</dbReference>
<evidence type="ECO:0000259" key="2">
    <source>
        <dbReference type="PROSITE" id="PS50181"/>
    </source>
</evidence>
<dbReference type="EnsemblProtists" id="EOD18795">
    <property type="protein sequence ID" value="EOD18795"/>
    <property type="gene ID" value="EMIHUDRAFT_451213"/>
</dbReference>
<proteinExistence type="predicted"/>
<feature type="region of interest" description="Disordered" evidence="1">
    <location>
        <begin position="110"/>
        <end position="132"/>
    </location>
</feature>
<evidence type="ECO:0000313" key="3">
    <source>
        <dbReference type="EnsemblProtists" id="EOD18795"/>
    </source>
</evidence>
<evidence type="ECO:0000313" key="4">
    <source>
        <dbReference type="Proteomes" id="UP000013827"/>
    </source>
</evidence>
<dbReference type="RefSeq" id="XP_005771224.1">
    <property type="nucleotide sequence ID" value="XM_005771167.1"/>
</dbReference>
<dbReference type="PaxDb" id="2903-EOD18795"/>
<reference evidence="3" key="2">
    <citation type="submission" date="2024-10" db="UniProtKB">
        <authorList>
            <consortium name="EnsemblProtists"/>
        </authorList>
    </citation>
    <scope>IDENTIFICATION</scope>
</reference>
<feature type="domain" description="F-box" evidence="2">
    <location>
        <begin position="43"/>
        <end position="89"/>
    </location>
</feature>
<dbReference type="PROSITE" id="PS50181">
    <property type="entry name" value="FBOX"/>
    <property type="match status" value="1"/>
</dbReference>
<name>A0A0D3J5L0_EMIH1</name>
<evidence type="ECO:0000256" key="1">
    <source>
        <dbReference type="SAM" id="MobiDB-lite"/>
    </source>
</evidence>
<dbReference type="GeneID" id="17264342"/>
<keyword evidence="4" id="KW-1185">Reference proteome</keyword>
<dbReference type="Proteomes" id="UP000013827">
    <property type="component" value="Unassembled WGS sequence"/>
</dbReference>
<dbReference type="SMART" id="SM00256">
    <property type="entry name" value="FBOX"/>
    <property type="match status" value="1"/>
</dbReference>
<feature type="region of interest" description="Disordered" evidence="1">
    <location>
        <begin position="211"/>
        <end position="240"/>
    </location>
</feature>
<dbReference type="HOGENOM" id="CLU_1158970_0_0_1"/>
<feature type="region of interest" description="Disordered" evidence="1">
    <location>
        <begin position="151"/>
        <end position="181"/>
    </location>
</feature>
<dbReference type="Pfam" id="PF12937">
    <property type="entry name" value="F-box-like"/>
    <property type="match status" value="1"/>
</dbReference>
<sequence length="240" mass="25081">MKRASSCDEIENVPHVLQQHHTAGLRHRRQPALTPLAHGHCGRPSLLSLPDDCVARILDSLGVEQLLRVTCVSRTLTELCMSNAAWRRRCALAGLGGDLLAAAQRRAERRAAARRSGRESGGTGVGAGIPAHGDGAPVAVDAAPLAGGDSLPLSGGVPTTTPAAAAAAQERRSGSTGAVGAQPPDYRELYFAACLCDHRQGWRAFAWEDGQHKQTSSPSLSLSVGRATRARARADRGAAP</sequence>